<reference evidence="1" key="2">
    <citation type="journal article" date="2023" name="IMA Fungus">
        <title>Comparative genomic study of the Penicillium genus elucidates a diverse pangenome and 15 lateral gene transfer events.</title>
        <authorList>
            <person name="Petersen C."/>
            <person name="Sorensen T."/>
            <person name="Nielsen M.R."/>
            <person name="Sondergaard T.E."/>
            <person name="Sorensen J.L."/>
            <person name="Fitzpatrick D.A."/>
            <person name="Frisvad J.C."/>
            <person name="Nielsen K.L."/>
        </authorList>
    </citation>
    <scope>NUCLEOTIDE SEQUENCE</scope>
    <source>
        <strain evidence="1">IBT 35675</strain>
    </source>
</reference>
<dbReference type="AlphaFoldDB" id="A0A9W9UY76"/>
<dbReference type="EMBL" id="JAPZBR010000002">
    <property type="protein sequence ID" value="KAJ5361827.1"/>
    <property type="molecule type" value="Genomic_DNA"/>
</dbReference>
<evidence type="ECO:0000313" key="2">
    <source>
        <dbReference type="Proteomes" id="UP001148299"/>
    </source>
</evidence>
<name>A0A9W9UY76_PENBR</name>
<comment type="caution">
    <text evidence="1">The sequence shown here is derived from an EMBL/GenBank/DDBJ whole genome shotgun (WGS) entry which is preliminary data.</text>
</comment>
<gene>
    <name evidence="1" type="ORF">N7541_002671</name>
</gene>
<evidence type="ECO:0000313" key="1">
    <source>
        <dbReference type="EMBL" id="KAJ5361827.1"/>
    </source>
</evidence>
<keyword evidence="2" id="KW-1185">Reference proteome</keyword>
<dbReference type="Proteomes" id="UP001148299">
    <property type="component" value="Unassembled WGS sequence"/>
</dbReference>
<proteinExistence type="predicted"/>
<protein>
    <submittedName>
        <fullName evidence="1">Uncharacterized protein</fullName>
    </submittedName>
</protein>
<accession>A0A9W9UY76</accession>
<organism evidence="1 2">
    <name type="scientific">Penicillium brevicompactum</name>
    <dbReference type="NCBI Taxonomy" id="5074"/>
    <lineage>
        <taxon>Eukaryota</taxon>
        <taxon>Fungi</taxon>
        <taxon>Dikarya</taxon>
        <taxon>Ascomycota</taxon>
        <taxon>Pezizomycotina</taxon>
        <taxon>Eurotiomycetes</taxon>
        <taxon>Eurotiomycetidae</taxon>
        <taxon>Eurotiales</taxon>
        <taxon>Aspergillaceae</taxon>
        <taxon>Penicillium</taxon>
    </lineage>
</organism>
<reference evidence="1" key="1">
    <citation type="submission" date="2022-12" db="EMBL/GenBank/DDBJ databases">
        <authorList>
            <person name="Petersen C."/>
        </authorList>
    </citation>
    <scope>NUCLEOTIDE SEQUENCE</scope>
    <source>
        <strain evidence="1">IBT 35675</strain>
    </source>
</reference>
<sequence>MATLFDPDTKLKDDILQLSHSGNPVPPKVALLQLFRIGFPHEDTNPRVFCNYMGMEENCFPCVLRVACKPEEPRVQMPRH</sequence>